<dbReference type="PROSITE" id="PS00108">
    <property type="entry name" value="PROTEIN_KINASE_ST"/>
    <property type="match status" value="1"/>
</dbReference>
<evidence type="ECO:0000256" key="1">
    <source>
        <dbReference type="ARBA" id="ARBA00022679"/>
    </source>
</evidence>
<evidence type="ECO:0000256" key="3">
    <source>
        <dbReference type="ARBA" id="ARBA00022777"/>
    </source>
</evidence>
<accession>A0AAV7F3Z4</accession>
<dbReference type="PANTHER" id="PTHR48013:SF9">
    <property type="entry name" value="DUAL SPECIFICITY MITOGEN-ACTIVATED PROTEIN KINASE KINASE 5"/>
    <property type="match status" value="1"/>
</dbReference>
<dbReference type="AlphaFoldDB" id="A0AAV7F3Z4"/>
<dbReference type="PANTHER" id="PTHR48013">
    <property type="entry name" value="DUAL SPECIFICITY MITOGEN-ACTIVATED PROTEIN KINASE KINASE 5-RELATED"/>
    <property type="match status" value="1"/>
</dbReference>
<comment type="caution">
    <text evidence="13">The sequence shown here is derived from an EMBL/GenBank/DDBJ whole genome shotgun (WGS) entry which is preliminary data.</text>
</comment>
<protein>
    <recommendedName>
        <fullName evidence="6">mitogen-activated protein kinase kinase</fullName>
        <ecNumber evidence="6">2.7.12.2</ecNumber>
    </recommendedName>
</protein>
<evidence type="ECO:0000313" key="13">
    <source>
        <dbReference type="EMBL" id="KAG9455379.1"/>
    </source>
</evidence>
<name>A0AAV7F3Z4_ARIFI</name>
<dbReference type="PROSITE" id="PS50011">
    <property type="entry name" value="PROTEIN_KINASE_DOM"/>
    <property type="match status" value="1"/>
</dbReference>
<organism evidence="13 14">
    <name type="scientific">Aristolochia fimbriata</name>
    <name type="common">White veined hardy Dutchman's pipe vine</name>
    <dbReference type="NCBI Taxonomy" id="158543"/>
    <lineage>
        <taxon>Eukaryota</taxon>
        <taxon>Viridiplantae</taxon>
        <taxon>Streptophyta</taxon>
        <taxon>Embryophyta</taxon>
        <taxon>Tracheophyta</taxon>
        <taxon>Spermatophyta</taxon>
        <taxon>Magnoliopsida</taxon>
        <taxon>Magnoliidae</taxon>
        <taxon>Piperales</taxon>
        <taxon>Aristolochiaceae</taxon>
        <taxon>Aristolochia</taxon>
    </lineage>
</organism>
<dbReference type="Gene3D" id="3.30.200.20">
    <property type="entry name" value="Phosphorylase Kinase, domain 1"/>
    <property type="match status" value="1"/>
</dbReference>
<dbReference type="PROSITE" id="PS00107">
    <property type="entry name" value="PROTEIN_KINASE_ATP"/>
    <property type="match status" value="1"/>
</dbReference>
<evidence type="ECO:0000256" key="11">
    <source>
        <dbReference type="RuleBase" id="RU000304"/>
    </source>
</evidence>
<dbReference type="InterPro" id="IPR017441">
    <property type="entry name" value="Protein_kinase_ATP_BS"/>
</dbReference>
<dbReference type="GO" id="GO:0005524">
    <property type="term" value="F:ATP binding"/>
    <property type="evidence" value="ECO:0007669"/>
    <property type="project" value="UniProtKB-UniRule"/>
</dbReference>
<evidence type="ECO:0000256" key="10">
    <source>
        <dbReference type="PROSITE-ProRule" id="PRU10141"/>
    </source>
</evidence>
<dbReference type="Pfam" id="PF00069">
    <property type="entry name" value="Pkinase"/>
    <property type="match status" value="1"/>
</dbReference>
<dbReference type="GO" id="GO:0051707">
    <property type="term" value="P:response to other organism"/>
    <property type="evidence" value="ECO:0007669"/>
    <property type="project" value="UniProtKB-ARBA"/>
</dbReference>
<dbReference type="SUPFAM" id="SSF56112">
    <property type="entry name" value="Protein kinase-like (PK-like)"/>
    <property type="match status" value="1"/>
</dbReference>
<comment type="catalytic activity">
    <reaction evidence="7">
        <text>L-seryl-[protein] + ATP = O-phospho-L-seryl-[protein] + ADP + H(+)</text>
        <dbReference type="Rhea" id="RHEA:17989"/>
        <dbReference type="Rhea" id="RHEA-COMP:9863"/>
        <dbReference type="Rhea" id="RHEA-COMP:11604"/>
        <dbReference type="ChEBI" id="CHEBI:15378"/>
        <dbReference type="ChEBI" id="CHEBI:29999"/>
        <dbReference type="ChEBI" id="CHEBI:30616"/>
        <dbReference type="ChEBI" id="CHEBI:83421"/>
        <dbReference type="ChEBI" id="CHEBI:456216"/>
        <dbReference type="EC" id="2.7.12.2"/>
    </reaction>
</comment>
<dbReference type="Proteomes" id="UP000825729">
    <property type="component" value="Unassembled WGS sequence"/>
</dbReference>
<evidence type="ECO:0000256" key="9">
    <source>
        <dbReference type="ARBA" id="ARBA00051693"/>
    </source>
</evidence>
<keyword evidence="11" id="KW-0723">Serine/threonine-protein kinase</keyword>
<evidence type="ECO:0000313" key="14">
    <source>
        <dbReference type="Proteomes" id="UP000825729"/>
    </source>
</evidence>
<keyword evidence="1" id="KW-0808">Transferase</keyword>
<dbReference type="Gene3D" id="1.10.510.10">
    <property type="entry name" value="Transferase(Phosphotransferase) domain 1"/>
    <property type="match status" value="1"/>
</dbReference>
<evidence type="ECO:0000259" key="12">
    <source>
        <dbReference type="PROSITE" id="PS50011"/>
    </source>
</evidence>
<dbReference type="GO" id="GO:0004674">
    <property type="term" value="F:protein serine/threonine kinase activity"/>
    <property type="evidence" value="ECO:0007669"/>
    <property type="project" value="UniProtKB-KW"/>
</dbReference>
<keyword evidence="4 10" id="KW-0067">ATP-binding</keyword>
<keyword evidence="14" id="KW-1185">Reference proteome</keyword>
<feature type="domain" description="Protein kinase" evidence="12">
    <location>
        <begin position="59"/>
        <end position="359"/>
    </location>
</feature>
<comment type="similarity">
    <text evidence="5">Belongs to the protein kinase superfamily. STE Ser/Thr protein kinase family. MAP kinase kinase subfamily.</text>
</comment>
<dbReference type="InterPro" id="IPR011009">
    <property type="entry name" value="Kinase-like_dom_sf"/>
</dbReference>
<feature type="binding site" evidence="10">
    <location>
        <position position="88"/>
    </location>
    <ligand>
        <name>ATP</name>
        <dbReference type="ChEBI" id="CHEBI:30616"/>
    </ligand>
</feature>
<sequence>MAATRLTRNPRPRRLKLTLPAALPSRTPLFTLPANFSFLPKPPPASSEKIWEITSVDDLETLAVLGYGNGGTVYKVRHRGTSRVYALKLLRIPATDEGAESSTDQLAREMEILARTHSPHVVRCHGIMKKEATQEVALVMEYMDSGTIDYFLLRSSSNKGEGAAISLMSSEAVLADVAKQVLEGLRYLHGLNIVHRDIKPSNLLVNSKMEVKISDFGVSKILSGTSTSTSTSISTPLLRRCTSFVGTKAYMSPDRFDPSNNGDSYDAFAGDIWSLGLTLWELYLGHFPLLPASAAAAENLDSATLMCAICLGDMPQFPESASPELKDFLGQEVQGWEVSSFCRVLAPQVLMINQVEKVIICAKEGSSAGAVISFIPPKVSFGKAHLRGCNCTSGHPSLP</sequence>
<dbReference type="EMBL" id="JAINDJ010000003">
    <property type="protein sequence ID" value="KAG9455379.1"/>
    <property type="molecule type" value="Genomic_DNA"/>
</dbReference>
<comment type="catalytic activity">
    <reaction evidence="8">
        <text>L-threonyl-[protein] + ATP = O-phospho-L-threonyl-[protein] + ADP + H(+)</text>
        <dbReference type="Rhea" id="RHEA:46608"/>
        <dbReference type="Rhea" id="RHEA-COMP:11060"/>
        <dbReference type="Rhea" id="RHEA-COMP:11605"/>
        <dbReference type="ChEBI" id="CHEBI:15378"/>
        <dbReference type="ChEBI" id="CHEBI:30013"/>
        <dbReference type="ChEBI" id="CHEBI:30616"/>
        <dbReference type="ChEBI" id="CHEBI:61977"/>
        <dbReference type="ChEBI" id="CHEBI:456216"/>
        <dbReference type="EC" id="2.7.12.2"/>
    </reaction>
</comment>
<dbReference type="InterPro" id="IPR008271">
    <property type="entry name" value="Ser/Thr_kinase_AS"/>
</dbReference>
<evidence type="ECO:0000256" key="4">
    <source>
        <dbReference type="ARBA" id="ARBA00022840"/>
    </source>
</evidence>
<dbReference type="InterPro" id="IPR000719">
    <property type="entry name" value="Prot_kinase_dom"/>
</dbReference>
<evidence type="ECO:0000256" key="7">
    <source>
        <dbReference type="ARBA" id="ARBA00049014"/>
    </source>
</evidence>
<comment type="catalytic activity">
    <reaction evidence="9">
        <text>L-tyrosyl-[protein] + ATP = O-phospho-L-tyrosyl-[protein] + ADP + H(+)</text>
        <dbReference type="Rhea" id="RHEA:10596"/>
        <dbReference type="Rhea" id="RHEA-COMP:10136"/>
        <dbReference type="Rhea" id="RHEA-COMP:20101"/>
        <dbReference type="ChEBI" id="CHEBI:15378"/>
        <dbReference type="ChEBI" id="CHEBI:30616"/>
        <dbReference type="ChEBI" id="CHEBI:46858"/>
        <dbReference type="ChEBI" id="CHEBI:61978"/>
        <dbReference type="ChEBI" id="CHEBI:456216"/>
        <dbReference type="EC" id="2.7.12.2"/>
    </reaction>
</comment>
<evidence type="ECO:0000256" key="5">
    <source>
        <dbReference type="ARBA" id="ARBA00038035"/>
    </source>
</evidence>
<keyword evidence="3" id="KW-0418">Kinase</keyword>
<evidence type="ECO:0000256" key="6">
    <source>
        <dbReference type="ARBA" id="ARBA00038999"/>
    </source>
</evidence>
<dbReference type="SMART" id="SM00220">
    <property type="entry name" value="S_TKc"/>
    <property type="match status" value="1"/>
</dbReference>
<gene>
    <name evidence="13" type="ORF">H6P81_008283</name>
</gene>
<dbReference type="GO" id="GO:0004708">
    <property type="term" value="F:MAP kinase kinase activity"/>
    <property type="evidence" value="ECO:0007669"/>
    <property type="project" value="UniProtKB-EC"/>
</dbReference>
<evidence type="ECO:0000256" key="2">
    <source>
        <dbReference type="ARBA" id="ARBA00022741"/>
    </source>
</evidence>
<proteinExistence type="inferred from homology"/>
<reference evidence="13 14" key="1">
    <citation type="submission" date="2021-07" db="EMBL/GenBank/DDBJ databases">
        <title>The Aristolochia fimbriata genome: insights into angiosperm evolution, floral development and chemical biosynthesis.</title>
        <authorList>
            <person name="Jiao Y."/>
        </authorList>
    </citation>
    <scope>NUCLEOTIDE SEQUENCE [LARGE SCALE GENOMIC DNA]</scope>
    <source>
        <strain evidence="13">IBCAS-2021</strain>
        <tissue evidence="13">Leaf</tissue>
    </source>
</reference>
<keyword evidence="2 10" id="KW-0547">Nucleotide-binding</keyword>
<evidence type="ECO:0000256" key="8">
    <source>
        <dbReference type="ARBA" id="ARBA00049299"/>
    </source>
</evidence>
<dbReference type="EC" id="2.7.12.2" evidence="6"/>